<dbReference type="Pfam" id="PF05159">
    <property type="entry name" value="Capsule_synth"/>
    <property type="match status" value="1"/>
</dbReference>
<proteinExistence type="predicted"/>
<dbReference type="Proteomes" id="UP000236735">
    <property type="component" value="Unassembled WGS sequence"/>
</dbReference>
<reference evidence="1 2" key="1">
    <citation type="submission" date="2016-10" db="EMBL/GenBank/DDBJ databases">
        <authorList>
            <person name="de Groot N.N."/>
        </authorList>
    </citation>
    <scope>NUCLEOTIDE SEQUENCE [LARGE SCALE GENOMIC DNA]</scope>
    <source>
        <strain evidence="1 2">AR32</strain>
    </source>
</reference>
<dbReference type="GO" id="GO:0015774">
    <property type="term" value="P:polysaccharide transport"/>
    <property type="evidence" value="ECO:0007669"/>
    <property type="project" value="InterPro"/>
</dbReference>
<evidence type="ECO:0000313" key="1">
    <source>
        <dbReference type="EMBL" id="SEF49646.1"/>
    </source>
</evidence>
<accession>A0A1H5SGA8</accession>
<dbReference type="Gene3D" id="3.40.50.12580">
    <property type="match status" value="1"/>
</dbReference>
<evidence type="ECO:0000313" key="2">
    <source>
        <dbReference type="Proteomes" id="UP000236735"/>
    </source>
</evidence>
<dbReference type="InterPro" id="IPR043148">
    <property type="entry name" value="TagF_C"/>
</dbReference>
<sequence length="498" mass="58105">MKKFYYSSCSLEAPHAGIILDDILTSKKEGDTVYLGYCHCALSACFMNLSGHRSICKFCHYMYDQYKKKYGDGVNMMPIHYEDMAHQDRSLVFGESESIRVFKYRGVEIGSSVLSMYYDITRDLDMANWEGFIRWALPLINNLCDFVDYVYQLLTELKPDQVLIYNGRLFENRLFYDIAKVMGIKFVSLEGVGGHIEPYKKIRFVGEWPLNIELYGRMVEDLWKNSPESLEEKTRKASTFYEKRRNGILVFDTRVYTKDQQKDLLPEGFDVSLTNIAIYNSSQDEIAALGDEWQKGNLFTSQYEAIEFMLEHAKPSIHFYLRIHPNLKGVTHKAHTDLYNLSKHPNITIIPPDSKVSSYALMDACDKVITFGSSTGVEASYWGKPSILVGRSFYEMTGACYHMKNRDELVSAINTDLPAKERLGALKYAYFVLDRKYSVDESNIDIDVRYRHMRWDFFSTSYFKIHHSDWLFQLYYFYYCILGTKFNNGLLNFPWPKR</sequence>
<name>A0A1H5SGA8_XYLRU</name>
<dbReference type="InterPro" id="IPR007833">
    <property type="entry name" value="Capsule_polysaccharide_synth"/>
</dbReference>
<dbReference type="RefSeq" id="WP_103915153.1">
    <property type="nucleotide sequence ID" value="NZ_FNUV01000001.1"/>
</dbReference>
<protein>
    <submittedName>
        <fullName evidence="1">Capsule polysaccharide biosynthesis protein</fullName>
    </submittedName>
</protein>
<gene>
    <name evidence="1" type="ORF">SAMN05216354_0674</name>
</gene>
<organism evidence="1 2">
    <name type="scientific">Xylanibacter ruminicola</name>
    <name type="common">Prevotella ruminicola</name>
    <dbReference type="NCBI Taxonomy" id="839"/>
    <lineage>
        <taxon>Bacteria</taxon>
        <taxon>Pseudomonadati</taxon>
        <taxon>Bacteroidota</taxon>
        <taxon>Bacteroidia</taxon>
        <taxon>Bacteroidales</taxon>
        <taxon>Prevotellaceae</taxon>
        <taxon>Xylanibacter</taxon>
    </lineage>
</organism>
<dbReference type="EMBL" id="FNUV01000001">
    <property type="protein sequence ID" value="SEF49646.1"/>
    <property type="molecule type" value="Genomic_DNA"/>
</dbReference>
<dbReference type="AlphaFoldDB" id="A0A1H5SGA8"/>
<dbReference type="GO" id="GO:0000271">
    <property type="term" value="P:polysaccharide biosynthetic process"/>
    <property type="evidence" value="ECO:0007669"/>
    <property type="project" value="InterPro"/>
</dbReference>
<dbReference type="SUPFAM" id="SSF53756">
    <property type="entry name" value="UDP-Glycosyltransferase/glycogen phosphorylase"/>
    <property type="match status" value="1"/>
</dbReference>